<feature type="region of interest" description="Disordered" evidence="10">
    <location>
        <begin position="222"/>
        <end position="251"/>
    </location>
</feature>
<evidence type="ECO:0000256" key="10">
    <source>
        <dbReference type="SAM" id="MobiDB-lite"/>
    </source>
</evidence>
<feature type="compositionally biased region" description="Polar residues" evidence="10">
    <location>
        <begin position="434"/>
        <end position="453"/>
    </location>
</feature>
<dbReference type="Gene3D" id="3.30.160.60">
    <property type="entry name" value="Classic Zinc Finger"/>
    <property type="match status" value="2"/>
</dbReference>
<sequence>MAAAFRPVNSPLPAEIKIDDKMTTSPTTPRPNTAPHPQTPQPQPLTDDAKTPTKATFGSGSGSTGLASQKPLPSSPFPQAVQVPESAEKVKTPTRANSQHSRRSRDSEDVDMDDSEGEDDGGSDDDSLNADGTRSNKKKKSQRFYCTDYPPCNLSFTRSEHLARHIRKHTGERPFQCHCSRRFSRLDNLRQHAQTVHVNEDIPIDSLAATGARFQRQMRTERVRQQGGRARASTAGSAAGPVRGHSKSLSTSSIASVGSIASAFGPRDDIRRRPPPLVMADPRSRLSLESYRSAAADGPYGYRPVSPTDYSTPTSATFSTGQSSPRWGSAMASPATSHSRSHSMYSSGSRTPGRRLSVPSGVNPFQSPHGAPVNRIIYGAAPVNTSNLGAFSPAPSSHLASPTTPTSGWSGRRDSAASAAEEAWRRRTWHPDSRTFNTNTSQLSNVLTPGQIQPNPPPPMVSAPNPPPQTLRLPGIESFDPLPSRHVSPPRRVPSPMMVDSEAARPRALPPGTDVVTDDRRNVSQWDMGLHRGLTRLDITSNTTPPRDSAGAWANEVNQAVQAQAEQVRLNPPTVRFDVDPPSYSNKSGAFARNHQHTMSAPSFASREDKRHGWYHGPVGSNIHGPRPEAPNNDARGPHVNRMVHPNITAFSGFPGRQPEPQQLHHQQQQQQHHHHQQQQHQHQQQQPQQQQQHQQLGNPDPLRRLEALVAVATSEGTTATAYYRERPGMEEVVVHDYS</sequence>
<reference evidence="12 13" key="1">
    <citation type="journal article" date="2019" name="Sci. Rep.">
        <title>Colletotrichum shisoi sp. nov., an anthracnose pathogen of Perilla frutescens in Japan: molecular phylogenetic, morphological and genomic evidence.</title>
        <authorList>
            <person name="Gan P."/>
            <person name="Tsushima A."/>
            <person name="Hiroyama R."/>
            <person name="Narusaka M."/>
            <person name="Takano Y."/>
            <person name="Narusaka Y."/>
            <person name="Kawaradani M."/>
            <person name="Damm U."/>
            <person name="Shirasu K."/>
        </authorList>
    </citation>
    <scope>NUCLEOTIDE SEQUENCE [LARGE SCALE GENOMIC DNA]</scope>
    <source>
        <strain evidence="12 13">PG-2018a</strain>
    </source>
</reference>
<feature type="compositionally biased region" description="Low complexity" evidence="10">
    <location>
        <begin position="679"/>
        <end position="697"/>
    </location>
</feature>
<evidence type="ECO:0000313" key="12">
    <source>
        <dbReference type="EMBL" id="TQN68632.1"/>
    </source>
</evidence>
<keyword evidence="6" id="KW-0805">Transcription regulation</keyword>
<dbReference type="FunFam" id="3.30.160.60:FF:000606">
    <property type="entry name" value="C2H2 transcription factor, putative"/>
    <property type="match status" value="1"/>
</dbReference>
<dbReference type="FunFam" id="3.30.160.60:FF:000758">
    <property type="entry name" value="C2H2 transcription factor, putative"/>
    <property type="match status" value="1"/>
</dbReference>
<dbReference type="PROSITE" id="PS50157">
    <property type="entry name" value="ZINC_FINGER_C2H2_2"/>
    <property type="match status" value="2"/>
</dbReference>
<keyword evidence="4 9" id="KW-0863">Zinc-finger</keyword>
<feature type="compositionally biased region" description="Low complexity" evidence="10">
    <location>
        <begin position="661"/>
        <end position="671"/>
    </location>
</feature>
<feature type="region of interest" description="Disordered" evidence="10">
    <location>
        <begin position="598"/>
        <end position="704"/>
    </location>
</feature>
<comment type="subcellular location">
    <subcellularLocation>
        <location evidence="1">Nucleus</location>
    </subcellularLocation>
</comment>
<feature type="compositionally biased region" description="Polar residues" evidence="10">
    <location>
        <begin position="308"/>
        <end position="326"/>
    </location>
</feature>
<evidence type="ECO:0000256" key="6">
    <source>
        <dbReference type="ARBA" id="ARBA00023015"/>
    </source>
</evidence>
<dbReference type="InterPro" id="IPR050329">
    <property type="entry name" value="GLI_C2H2-zinc-finger"/>
</dbReference>
<evidence type="ECO:0000256" key="4">
    <source>
        <dbReference type="ARBA" id="ARBA00022771"/>
    </source>
</evidence>
<keyword evidence="13" id="KW-1185">Reference proteome</keyword>
<dbReference type="Proteomes" id="UP000326340">
    <property type="component" value="Unassembled WGS sequence"/>
</dbReference>
<name>A0A5Q4BNR0_9PEZI</name>
<keyword evidence="5" id="KW-0862">Zinc</keyword>
<dbReference type="InterPro" id="IPR013087">
    <property type="entry name" value="Znf_C2H2_type"/>
</dbReference>
<keyword evidence="3" id="KW-0677">Repeat</keyword>
<feature type="compositionally biased region" description="Basic and acidic residues" evidence="10">
    <location>
        <begin position="422"/>
        <end position="433"/>
    </location>
</feature>
<evidence type="ECO:0000256" key="3">
    <source>
        <dbReference type="ARBA" id="ARBA00022737"/>
    </source>
</evidence>
<dbReference type="AlphaFoldDB" id="A0A5Q4BNR0"/>
<evidence type="ECO:0000256" key="8">
    <source>
        <dbReference type="ARBA" id="ARBA00023242"/>
    </source>
</evidence>
<gene>
    <name evidence="12" type="primary">DvrA</name>
    <name evidence="12" type="ORF">CSHISOI_06810</name>
</gene>
<keyword evidence="8" id="KW-0539">Nucleus</keyword>
<feature type="compositionally biased region" description="Low complexity" evidence="10">
    <location>
        <begin position="227"/>
        <end position="240"/>
    </location>
</feature>
<evidence type="ECO:0000256" key="1">
    <source>
        <dbReference type="ARBA" id="ARBA00004123"/>
    </source>
</evidence>
<dbReference type="OrthoDB" id="624345at2759"/>
<comment type="caution">
    <text evidence="12">The sequence shown here is derived from an EMBL/GenBank/DDBJ whole genome shotgun (WGS) entry which is preliminary data.</text>
</comment>
<protein>
    <submittedName>
        <fullName evidence="12">C2H2 finger domain transcription factor dvrA</fullName>
    </submittedName>
</protein>
<feature type="domain" description="C2H2-type" evidence="11">
    <location>
        <begin position="144"/>
        <end position="174"/>
    </location>
</feature>
<dbReference type="InterPro" id="IPR036236">
    <property type="entry name" value="Znf_C2H2_sf"/>
</dbReference>
<dbReference type="PANTHER" id="PTHR19818">
    <property type="entry name" value="ZINC FINGER PROTEIN ZIC AND GLI"/>
    <property type="match status" value="1"/>
</dbReference>
<evidence type="ECO:0000313" key="13">
    <source>
        <dbReference type="Proteomes" id="UP000326340"/>
    </source>
</evidence>
<accession>A0A5Q4BNR0</accession>
<dbReference type="PANTHER" id="PTHR19818:SF139">
    <property type="entry name" value="PAIR-RULE PROTEIN ODD-PAIRED"/>
    <property type="match status" value="1"/>
</dbReference>
<feature type="compositionally biased region" description="Pro residues" evidence="10">
    <location>
        <begin position="454"/>
        <end position="469"/>
    </location>
</feature>
<feature type="region of interest" description="Disordered" evidence="10">
    <location>
        <begin position="1"/>
        <end position="142"/>
    </location>
</feature>
<dbReference type="GO" id="GO:0000981">
    <property type="term" value="F:DNA-binding transcription factor activity, RNA polymerase II-specific"/>
    <property type="evidence" value="ECO:0007669"/>
    <property type="project" value="TreeGrafter"/>
</dbReference>
<dbReference type="GO" id="GO:0051701">
    <property type="term" value="P:biological process involved in interaction with host"/>
    <property type="evidence" value="ECO:0007669"/>
    <property type="project" value="UniProtKB-ARBA"/>
</dbReference>
<feature type="compositionally biased region" description="Polar residues" evidence="10">
    <location>
        <begin position="392"/>
        <end position="406"/>
    </location>
</feature>
<feature type="domain" description="C2H2-type" evidence="11">
    <location>
        <begin position="175"/>
        <end position="202"/>
    </location>
</feature>
<feature type="region of interest" description="Disordered" evidence="10">
    <location>
        <begin position="392"/>
        <end position="518"/>
    </location>
</feature>
<feature type="compositionally biased region" description="Pro residues" evidence="10">
    <location>
        <begin position="28"/>
        <end position="43"/>
    </location>
</feature>
<evidence type="ECO:0000256" key="2">
    <source>
        <dbReference type="ARBA" id="ARBA00022723"/>
    </source>
</evidence>
<dbReference type="GO" id="GO:0000978">
    <property type="term" value="F:RNA polymerase II cis-regulatory region sequence-specific DNA binding"/>
    <property type="evidence" value="ECO:0007669"/>
    <property type="project" value="TreeGrafter"/>
</dbReference>
<dbReference type="EMBL" id="PUHP01000662">
    <property type="protein sequence ID" value="TQN68632.1"/>
    <property type="molecule type" value="Genomic_DNA"/>
</dbReference>
<dbReference type="GO" id="GO:0005634">
    <property type="term" value="C:nucleus"/>
    <property type="evidence" value="ECO:0007669"/>
    <property type="project" value="UniProtKB-SubCell"/>
</dbReference>
<evidence type="ECO:0000256" key="5">
    <source>
        <dbReference type="ARBA" id="ARBA00022833"/>
    </source>
</evidence>
<feature type="compositionally biased region" description="Acidic residues" evidence="10">
    <location>
        <begin position="108"/>
        <end position="128"/>
    </location>
</feature>
<evidence type="ECO:0000256" key="9">
    <source>
        <dbReference type="PROSITE-ProRule" id="PRU00042"/>
    </source>
</evidence>
<dbReference type="GO" id="GO:0045944">
    <property type="term" value="P:positive regulation of transcription by RNA polymerase II"/>
    <property type="evidence" value="ECO:0007669"/>
    <property type="project" value="UniProtKB-ARBA"/>
</dbReference>
<dbReference type="GO" id="GO:0008270">
    <property type="term" value="F:zinc ion binding"/>
    <property type="evidence" value="ECO:0007669"/>
    <property type="project" value="UniProtKB-KW"/>
</dbReference>
<dbReference type="SUPFAM" id="SSF57667">
    <property type="entry name" value="beta-beta-alpha zinc fingers"/>
    <property type="match status" value="1"/>
</dbReference>
<proteinExistence type="predicted"/>
<evidence type="ECO:0000259" key="11">
    <source>
        <dbReference type="PROSITE" id="PS50157"/>
    </source>
</evidence>
<feature type="non-terminal residue" evidence="12">
    <location>
        <position position="739"/>
    </location>
</feature>
<keyword evidence="7" id="KW-0804">Transcription</keyword>
<keyword evidence="2" id="KW-0479">Metal-binding</keyword>
<evidence type="ECO:0000256" key="7">
    <source>
        <dbReference type="ARBA" id="ARBA00023163"/>
    </source>
</evidence>
<feature type="region of interest" description="Disordered" evidence="10">
    <location>
        <begin position="297"/>
        <end position="367"/>
    </location>
</feature>
<organism evidence="12 13">
    <name type="scientific">Colletotrichum shisoi</name>
    <dbReference type="NCBI Taxonomy" id="2078593"/>
    <lineage>
        <taxon>Eukaryota</taxon>
        <taxon>Fungi</taxon>
        <taxon>Dikarya</taxon>
        <taxon>Ascomycota</taxon>
        <taxon>Pezizomycotina</taxon>
        <taxon>Sordariomycetes</taxon>
        <taxon>Hypocreomycetidae</taxon>
        <taxon>Glomerellales</taxon>
        <taxon>Glomerellaceae</taxon>
        <taxon>Colletotrichum</taxon>
        <taxon>Colletotrichum destructivum species complex</taxon>
    </lineage>
</organism>